<feature type="transmembrane region" description="Helical" evidence="1">
    <location>
        <begin position="134"/>
        <end position="158"/>
    </location>
</feature>
<dbReference type="Gene3D" id="1.10.287.850">
    <property type="entry name" value="HP0062-like domain"/>
    <property type="match status" value="1"/>
</dbReference>
<dbReference type="Proteomes" id="UP000465240">
    <property type="component" value="Unassembled WGS sequence"/>
</dbReference>
<dbReference type="InterPro" id="IPR038332">
    <property type="entry name" value="PPE_sf"/>
</dbReference>
<keyword evidence="1" id="KW-1133">Transmembrane helix</keyword>
<reference evidence="3 4" key="1">
    <citation type="journal article" date="2019" name="Emerg. Microbes Infect.">
        <title>Comprehensive subspecies identification of 175 nontuberculous mycobacteria species based on 7547 genomic profiles.</title>
        <authorList>
            <person name="Matsumoto Y."/>
            <person name="Kinjo T."/>
            <person name="Motooka D."/>
            <person name="Nabeya D."/>
            <person name="Jung N."/>
            <person name="Uechi K."/>
            <person name="Horii T."/>
            <person name="Iida T."/>
            <person name="Fujita J."/>
            <person name="Nakamura S."/>
        </authorList>
    </citation>
    <scope>NUCLEOTIDE SEQUENCE [LARGE SCALE GENOMIC DNA]</scope>
    <source>
        <strain evidence="3 4">JCM 18565</strain>
    </source>
</reference>
<proteinExistence type="predicted"/>
<keyword evidence="4" id="KW-1185">Reference proteome</keyword>
<dbReference type="EMBL" id="BLKX01000001">
    <property type="protein sequence ID" value="GFG77563.1"/>
    <property type="molecule type" value="Genomic_DNA"/>
</dbReference>
<accession>A0ABQ1BZG7</accession>
<dbReference type="InterPro" id="IPR000084">
    <property type="entry name" value="PE-PGRS_N"/>
</dbReference>
<keyword evidence="1" id="KW-0472">Membrane</keyword>
<keyword evidence="1" id="KW-0812">Transmembrane</keyword>
<evidence type="ECO:0000313" key="3">
    <source>
        <dbReference type="EMBL" id="GFG77563.1"/>
    </source>
</evidence>
<comment type="caution">
    <text evidence="3">The sequence shown here is derived from an EMBL/GenBank/DDBJ whole genome shotgun (WGS) entry which is preliminary data.</text>
</comment>
<organism evidence="3 4">
    <name type="scientific">Mycobacterium paragordonae</name>
    <dbReference type="NCBI Taxonomy" id="1389713"/>
    <lineage>
        <taxon>Bacteria</taxon>
        <taxon>Bacillati</taxon>
        <taxon>Actinomycetota</taxon>
        <taxon>Actinomycetes</taxon>
        <taxon>Mycobacteriales</taxon>
        <taxon>Mycobacteriaceae</taxon>
        <taxon>Mycobacterium</taxon>
    </lineage>
</organism>
<dbReference type="Pfam" id="PF00934">
    <property type="entry name" value="PE"/>
    <property type="match status" value="1"/>
</dbReference>
<gene>
    <name evidence="3" type="ORF">MPRG_08390</name>
</gene>
<name>A0ABQ1BZG7_9MYCO</name>
<dbReference type="RefSeq" id="WP_065164250.1">
    <property type="nucleotide sequence ID" value="NZ_BLKX01000001.1"/>
</dbReference>
<evidence type="ECO:0000256" key="1">
    <source>
        <dbReference type="SAM" id="Phobius"/>
    </source>
</evidence>
<feature type="domain" description="PE" evidence="2">
    <location>
        <begin position="1"/>
        <end position="91"/>
    </location>
</feature>
<dbReference type="SUPFAM" id="SSF140459">
    <property type="entry name" value="PE/PPE dimer-like"/>
    <property type="match status" value="1"/>
</dbReference>
<evidence type="ECO:0000313" key="4">
    <source>
        <dbReference type="Proteomes" id="UP000465240"/>
    </source>
</evidence>
<sequence length="165" mass="17637">MLANPELIAQAATDLTAIDTELNAAQSQAAGPIQALLPAAADEVSAGITQLFSQHAADFQKVAAQASAYHEQFVQKMATAAGSYAAAETVNTSWLFSQAWEAIISPLAPQIISLFFSTISWIESLPPPYQGILFELIFVPLILLGLFWFLIFGLAASFTVSLDFA</sequence>
<evidence type="ECO:0000259" key="2">
    <source>
        <dbReference type="Pfam" id="PF00934"/>
    </source>
</evidence>
<protein>
    <recommendedName>
        <fullName evidence="2">PE domain-containing protein</fullName>
    </recommendedName>
</protein>